<dbReference type="OrthoDB" id="119203at2"/>
<keyword evidence="3" id="KW-0238">DNA-binding</keyword>
<evidence type="ECO:0000256" key="4">
    <source>
        <dbReference type="ARBA" id="ARBA00023163"/>
    </source>
</evidence>
<dbReference type="RefSeq" id="WP_010619643.1">
    <property type="nucleotide sequence ID" value="NZ_PUFO01000044.1"/>
</dbReference>
<dbReference type="SUPFAM" id="SSF46785">
    <property type="entry name" value="Winged helix' DNA-binding domain"/>
    <property type="match status" value="1"/>
</dbReference>
<dbReference type="Pfam" id="PF03466">
    <property type="entry name" value="LysR_substrate"/>
    <property type="match status" value="1"/>
</dbReference>
<evidence type="ECO:0000313" key="6">
    <source>
        <dbReference type="EMBL" id="TDG78245.1"/>
    </source>
</evidence>
<dbReference type="Pfam" id="PF00126">
    <property type="entry name" value="HTH_1"/>
    <property type="match status" value="1"/>
</dbReference>
<feature type="domain" description="HTH lysR-type" evidence="5">
    <location>
        <begin position="1"/>
        <end position="58"/>
    </location>
</feature>
<dbReference type="GO" id="GO:0032993">
    <property type="term" value="C:protein-DNA complex"/>
    <property type="evidence" value="ECO:0007669"/>
    <property type="project" value="TreeGrafter"/>
</dbReference>
<dbReference type="PANTHER" id="PTHR30346">
    <property type="entry name" value="TRANSCRIPTIONAL DUAL REGULATOR HCAR-RELATED"/>
    <property type="match status" value="1"/>
</dbReference>
<dbReference type="PROSITE" id="PS50931">
    <property type="entry name" value="HTH_LYSR"/>
    <property type="match status" value="1"/>
</dbReference>
<dbReference type="EMBL" id="PUFO01000044">
    <property type="protein sequence ID" value="TDG78245.1"/>
    <property type="molecule type" value="Genomic_DNA"/>
</dbReference>
<dbReference type="CDD" id="cd05466">
    <property type="entry name" value="PBP2_LTTR_substrate"/>
    <property type="match status" value="1"/>
</dbReference>
<comment type="similarity">
    <text evidence="1">Belongs to the LysR transcriptional regulatory family.</text>
</comment>
<dbReference type="STRING" id="1122149.FD44_GL000073"/>
<proteinExistence type="inferred from homology"/>
<gene>
    <name evidence="6" type="ORF">C5L31_001431</name>
</gene>
<keyword evidence="4" id="KW-0804">Transcription</keyword>
<dbReference type="PANTHER" id="PTHR30346:SF0">
    <property type="entry name" value="HCA OPERON TRANSCRIPTIONAL ACTIVATOR HCAR"/>
    <property type="match status" value="1"/>
</dbReference>
<dbReference type="InterPro" id="IPR036390">
    <property type="entry name" value="WH_DNA-bd_sf"/>
</dbReference>
<keyword evidence="7" id="KW-1185">Reference proteome</keyword>
<name>A0A4R5NP15_9LACO</name>
<dbReference type="Proteomes" id="UP000294854">
    <property type="component" value="Unassembled WGS sequence"/>
</dbReference>
<evidence type="ECO:0000256" key="1">
    <source>
        <dbReference type="ARBA" id="ARBA00009437"/>
    </source>
</evidence>
<reference evidence="6 7" key="1">
    <citation type="journal article" date="2019" name="Appl. Microbiol. Biotechnol.">
        <title>Uncovering carbohydrate metabolism through a genotype-phenotype association study of 56 lactic acid bacteria genomes.</title>
        <authorList>
            <person name="Buron-Moles G."/>
            <person name="Chailyan A."/>
            <person name="Dolejs I."/>
            <person name="Forster J."/>
            <person name="Miks M.H."/>
        </authorList>
    </citation>
    <scope>NUCLEOTIDE SEQUENCE [LARGE SCALE GENOMIC DNA]</scope>
    <source>
        <strain evidence="6 7">ATCC 49373</strain>
    </source>
</reference>
<protein>
    <recommendedName>
        <fullName evidence="5">HTH lysR-type domain-containing protein</fullName>
    </recommendedName>
</protein>
<dbReference type="AlphaFoldDB" id="A0A4R5NP15"/>
<dbReference type="Gene3D" id="3.40.190.290">
    <property type="match status" value="1"/>
</dbReference>
<evidence type="ECO:0000259" key="5">
    <source>
        <dbReference type="PROSITE" id="PS50931"/>
    </source>
</evidence>
<comment type="caution">
    <text evidence="6">The sequence shown here is derived from an EMBL/GenBank/DDBJ whole genome shotgun (WGS) entry which is preliminary data.</text>
</comment>
<keyword evidence="2" id="KW-0805">Transcription regulation</keyword>
<dbReference type="InterPro" id="IPR005119">
    <property type="entry name" value="LysR_subst-bd"/>
</dbReference>
<dbReference type="InterPro" id="IPR000847">
    <property type="entry name" value="LysR_HTH_N"/>
</dbReference>
<sequence>MDTRKLATFVDLAQTNNYSKTAERLYSTQATVSKHILSLEKEWHVMLFSRAHRTVSLTAEGKKILPLVNSLLEKEHELQKVIELQNNQRTNSLIIKTIPSVSQYGAFNVITEFAKQQPQIELKFNEVETDSLFDQLADESADIIFTRLFDKIPRFDVLTSEQDYFVALLPKTHPLAKQKEISANMLKGESFLLLDDSTQLLAPVVASLREAGVKPDIIYEGKRIDLILGMLNRGMGVSIMMNKSFDLSHFDQVVAIPITPLKYSRLAFVRTKKNQSSASDQFWKFAQQNQK</sequence>
<evidence type="ECO:0000256" key="3">
    <source>
        <dbReference type="ARBA" id="ARBA00023125"/>
    </source>
</evidence>
<dbReference type="GO" id="GO:0003700">
    <property type="term" value="F:DNA-binding transcription factor activity"/>
    <property type="evidence" value="ECO:0007669"/>
    <property type="project" value="InterPro"/>
</dbReference>
<dbReference type="GO" id="GO:0003677">
    <property type="term" value="F:DNA binding"/>
    <property type="evidence" value="ECO:0007669"/>
    <property type="project" value="UniProtKB-KW"/>
</dbReference>
<dbReference type="SUPFAM" id="SSF53850">
    <property type="entry name" value="Periplasmic binding protein-like II"/>
    <property type="match status" value="1"/>
</dbReference>
<dbReference type="Gene3D" id="1.10.10.10">
    <property type="entry name" value="Winged helix-like DNA-binding domain superfamily/Winged helix DNA-binding domain"/>
    <property type="match status" value="1"/>
</dbReference>
<evidence type="ECO:0000313" key="7">
    <source>
        <dbReference type="Proteomes" id="UP000294854"/>
    </source>
</evidence>
<evidence type="ECO:0000256" key="2">
    <source>
        <dbReference type="ARBA" id="ARBA00023015"/>
    </source>
</evidence>
<dbReference type="InterPro" id="IPR036388">
    <property type="entry name" value="WH-like_DNA-bd_sf"/>
</dbReference>
<organism evidence="6 7">
    <name type="scientific">Secundilactobacillus malefermentans</name>
    <dbReference type="NCBI Taxonomy" id="176292"/>
    <lineage>
        <taxon>Bacteria</taxon>
        <taxon>Bacillati</taxon>
        <taxon>Bacillota</taxon>
        <taxon>Bacilli</taxon>
        <taxon>Lactobacillales</taxon>
        <taxon>Lactobacillaceae</taxon>
        <taxon>Secundilactobacillus</taxon>
    </lineage>
</organism>
<accession>A0A4R5NP15</accession>